<dbReference type="GO" id="GO:0008270">
    <property type="term" value="F:zinc ion binding"/>
    <property type="evidence" value="ECO:0007669"/>
    <property type="project" value="UniProtKB-KW"/>
</dbReference>
<dbReference type="Gene3D" id="1.20.120.1750">
    <property type="match status" value="1"/>
</dbReference>
<dbReference type="PROSITE" id="PS51873">
    <property type="entry name" value="TRIAD"/>
    <property type="match status" value="1"/>
</dbReference>
<evidence type="ECO:0000256" key="3">
    <source>
        <dbReference type="ARBA" id="ARBA00022737"/>
    </source>
</evidence>
<evidence type="ECO:0000259" key="7">
    <source>
        <dbReference type="PROSITE" id="PS51873"/>
    </source>
</evidence>
<keyword evidence="4" id="KW-0863">Zinc-finger</keyword>
<sequence>KKSSLPPVVVFILARQTSNKMSTQEEKRYDPKDTTLKFVKRADDLDPYLNNDIGDLCLRAEMSCGHAVTPESLTAWCRSLLDQGQYKFKCPALKDGTFFKCDALWSYQEVRRLAVLTTEEMQHFELNIARMAAKEYCEFKDCPGCKTYLEREDMDNLSVCCTVCTADKKKAYEFCWQCLKVWKGPAPRSDRCDNDNCINIDLELLKTCKTTALPQVQGVDACPSIRACPTCGQKVEHDKTGCKNIICPRCQVEFCFVCLKLTPECLKTSSYFIPCSGGVAPRQTSIPTWRRN</sequence>
<dbReference type="CDD" id="cd20336">
    <property type="entry name" value="Rcat_RBR"/>
    <property type="match status" value="1"/>
</dbReference>
<dbReference type="FunFam" id="1.20.120.1750:FF:000040">
    <property type="entry name" value="RBR-type E3 ubiquitin transferase"/>
    <property type="match status" value="1"/>
</dbReference>
<dbReference type="Pfam" id="PF22191">
    <property type="entry name" value="IBR_1"/>
    <property type="match status" value="1"/>
</dbReference>
<reference evidence="8" key="2">
    <citation type="submission" date="2025-09" db="UniProtKB">
        <authorList>
            <consortium name="Ensembl"/>
        </authorList>
    </citation>
    <scope>IDENTIFICATION</scope>
</reference>
<protein>
    <submittedName>
        <fullName evidence="8">Putative E3 ubiquitin-protein ligase ARI6</fullName>
    </submittedName>
</protein>
<evidence type="ECO:0000256" key="4">
    <source>
        <dbReference type="ARBA" id="ARBA00022771"/>
    </source>
</evidence>
<dbReference type="STRING" id="56723.ENSLBEP00000009285"/>
<dbReference type="AlphaFoldDB" id="A0A3Q3LKB6"/>
<name>A0A3Q3LKB6_9LABR</name>
<dbReference type="SUPFAM" id="SSF57850">
    <property type="entry name" value="RING/U-box"/>
    <property type="match status" value="1"/>
</dbReference>
<reference evidence="8" key="1">
    <citation type="submission" date="2025-08" db="UniProtKB">
        <authorList>
            <consortium name="Ensembl"/>
        </authorList>
    </citation>
    <scope>IDENTIFICATION</scope>
</reference>
<evidence type="ECO:0000256" key="1">
    <source>
        <dbReference type="ARBA" id="ARBA00022679"/>
    </source>
</evidence>
<organism evidence="8 9">
    <name type="scientific">Labrus bergylta</name>
    <name type="common">ballan wrasse</name>
    <dbReference type="NCBI Taxonomy" id="56723"/>
    <lineage>
        <taxon>Eukaryota</taxon>
        <taxon>Metazoa</taxon>
        <taxon>Chordata</taxon>
        <taxon>Craniata</taxon>
        <taxon>Vertebrata</taxon>
        <taxon>Euteleostomi</taxon>
        <taxon>Actinopterygii</taxon>
        <taxon>Neopterygii</taxon>
        <taxon>Teleostei</taxon>
        <taxon>Neoteleostei</taxon>
        <taxon>Acanthomorphata</taxon>
        <taxon>Eupercaria</taxon>
        <taxon>Labriformes</taxon>
        <taxon>Labridae</taxon>
        <taxon>Labrus</taxon>
    </lineage>
</organism>
<proteinExistence type="predicted"/>
<dbReference type="GeneTree" id="ENSGT00510000050415"/>
<keyword evidence="2" id="KW-0479">Metal-binding</keyword>
<keyword evidence="6" id="KW-0862">Zinc</keyword>
<accession>A0A3Q3LKB6</accession>
<feature type="domain" description="RING-type" evidence="7">
    <location>
        <begin position="41"/>
        <end position="279"/>
    </location>
</feature>
<evidence type="ECO:0000313" key="8">
    <source>
        <dbReference type="Ensembl" id="ENSLBEP00000009285.1"/>
    </source>
</evidence>
<dbReference type="Ensembl" id="ENSLBET00000009797.1">
    <property type="protein sequence ID" value="ENSLBEP00000009285.1"/>
    <property type="gene ID" value="ENSLBEG00000007146.1"/>
</dbReference>
<keyword evidence="1" id="KW-0808">Transferase</keyword>
<dbReference type="GO" id="GO:0016740">
    <property type="term" value="F:transferase activity"/>
    <property type="evidence" value="ECO:0007669"/>
    <property type="project" value="UniProtKB-KW"/>
</dbReference>
<dbReference type="InterPro" id="IPR044066">
    <property type="entry name" value="TRIAD_supradom"/>
</dbReference>
<evidence type="ECO:0000256" key="2">
    <source>
        <dbReference type="ARBA" id="ARBA00022723"/>
    </source>
</evidence>
<dbReference type="InParanoid" id="A0A3Q3LKB6"/>
<keyword evidence="5" id="KW-0833">Ubl conjugation pathway</keyword>
<evidence type="ECO:0000313" key="9">
    <source>
        <dbReference type="Proteomes" id="UP000261660"/>
    </source>
</evidence>
<keyword evidence="3" id="KW-0677">Repeat</keyword>
<evidence type="ECO:0000256" key="5">
    <source>
        <dbReference type="ARBA" id="ARBA00022786"/>
    </source>
</evidence>
<dbReference type="Proteomes" id="UP000261660">
    <property type="component" value="Unplaced"/>
</dbReference>
<evidence type="ECO:0000256" key="6">
    <source>
        <dbReference type="ARBA" id="ARBA00022833"/>
    </source>
</evidence>
<keyword evidence="9" id="KW-1185">Reference proteome</keyword>